<accession>C0NRC5</accession>
<dbReference type="VEuPathDB" id="FungiDB:I7I50_05225"/>
<evidence type="ECO:0000313" key="2">
    <source>
        <dbReference type="EMBL" id="EEH06239.1"/>
    </source>
</evidence>
<reference evidence="2" key="1">
    <citation type="submission" date="2009-02" db="EMBL/GenBank/DDBJ databases">
        <title>The Genome Sequence of Ajellomyces capsulatus strain G186AR.</title>
        <authorList>
            <consortium name="The Broad Institute Genome Sequencing Platform"/>
            <person name="Champion M."/>
            <person name="Cuomo C."/>
            <person name="Ma L.-J."/>
            <person name="Henn M.R."/>
            <person name="Sil A."/>
            <person name="Goldman B."/>
            <person name="Young S.K."/>
            <person name="Kodira C.D."/>
            <person name="Zeng Q."/>
            <person name="Koehrsen M."/>
            <person name="Alvarado L."/>
            <person name="Berlin A."/>
            <person name="Borenstein D."/>
            <person name="Chen Z."/>
            <person name="Engels R."/>
            <person name="Freedman E."/>
            <person name="Gellesch M."/>
            <person name="Goldberg J."/>
            <person name="Griggs A."/>
            <person name="Gujja S."/>
            <person name="Heiman D."/>
            <person name="Hepburn T."/>
            <person name="Howarth C."/>
            <person name="Jen D."/>
            <person name="Larson L."/>
            <person name="Lewis B."/>
            <person name="Mehta T."/>
            <person name="Park D."/>
            <person name="Pearson M."/>
            <person name="Roberts A."/>
            <person name="Saif S."/>
            <person name="Shea T."/>
            <person name="Shenoy N."/>
            <person name="Sisk P."/>
            <person name="Stolte C."/>
            <person name="Sykes S."/>
            <person name="Walk T."/>
            <person name="White J."/>
            <person name="Yandava C."/>
            <person name="Klein B."/>
            <person name="McEwen J.G."/>
            <person name="Puccia R."/>
            <person name="Goldman G.H."/>
            <person name="Felipe M.S."/>
            <person name="Nino-Vega G."/>
            <person name="San-Blas G."/>
            <person name="Taylor J."/>
            <person name="Mendoza L."/>
            <person name="Galagan J."/>
            <person name="Nusbaum C."/>
            <person name="Birren B."/>
        </authorList>
    </citation>
    <scope>NUCLEOTIDE SEQUENCE</scope>
    <source>
        <strain evidence="2">G186AR</strain>
    </source>
</reference>
<feature type="signal peptide" evidence="1">
    <location>
        <begin position="1"/>
        <end position="20"/>
    </location>
</feature>
<dbReference type="RefSeq" id="XP_045286720.1">
    <property type="nucleotide sequence ID" value="XM_045432604.1"/>
</dbReference>
<dbReference type="STRING" id="447093.C0NRC5"/>
<dbReference type="AlphaFoldDB" id="C0NRC5"/>
<dbReference type="Proteomes" id="UP000001631">
    <property type="component" value="Unassembled WGS sequence"/>
</dbReference>
<evidence type="ECO:0000313" key="3">
    <source>
        <dbReference type="Proteomes" id="UP000001631"/>
    </source>
</evidence>
<dbReference type="GeneID" id="69038571"/>
<keyword evidence="1" id="KW-0732">Signal</keyword>
<evidence type="ECO:0000256" key="1">
    <source>
        <dbReference type="SAM" id="SignalP"/>
    </source>
</evidence>
<sequence length="270" mass="29858">MLWILENILLVAGTPWTVRCKHSNCSITATDIILAPGDYEVHSSGMFYAGLTIHLMLIPQSDISGSAAYPSFTKGIEHNYGRRITDMDDAVDISKINSVQNGLLMDGGLNILLNQYIFSVNPDDTGLNGRILDPVCHDQEDPHRVSAEVLRQHFRQTILANMRGVGEPIFEHDFPPGTAMIETGRGEPYGKERFEVALATRLQGYSRSNGDDHEGNFIGLLILSWLPWHLTDRWLVAFARSLIELKVALIQLFNSADSLSGGLSPGNAKK</sequence>
<dbReference type="EMBL" id="GG663369">
    <property type="protein sequence ID" value="EEH06239.1"/>
    <property type="molecule type" value="Genomic_DNA"/>
</dbReference>
<gene>
    <name evidence="2" type="ORF">HCBG_05555</name>
</gene>
<organism evidence="2 3">
    <name type="scientific">Ajellomyces capsulatus (strain G186AR / H82 / ATCC MYA-2454 / RMSCC 2432)</name>
    <name type="common">Darling's disease fungus</name>
    <name type="synonym">Histoplasma capsulatum</name>
    <dbReference type="NCBI Taxonomy" id="447093"/>
    <lineage>
        <taxon>Eukaryota</taxon>
        <taxon>Fungi</taxon>
        <taxon>Dikarya</taxon>
        <taxon>Ascomycota</taxon>
        <taxon>Pezizomycotina</taxon>
        <taxon>Eurotiomycetes</taxon>
        <taxon>Eurotiomycetidae</taxon>
        <taxon>Onygenales</taxon>
        <taxon>Ajellomycetaceae</taxon>
        <taxon>Histoplasma</taxon>
    </lineage>
</organism>
<dbReference type="InParanoid" id="C0NRC5"/>
<name>C0NRC5_AJECG</name>
<protein>
    <recommendedName>
        <fullName evidence="4">HNH nuclease domain-containing protein</fullName>
    </recommendedName>
</protein>
<feature type="chain" id="PRO_5002901103" description="HNH nuclease domain-containing protein" evidence="1">
    <location>
        <begin position="21"/>
        <end position="270"/>
    </location>
</feature>
<proteinExistence type="predicted"/>
<dbReference type="HOGENOM" id="CLU_1030435_0_0_1"/>
<evidence type="ECO:0008006" key="4">
    <source>
        <dbReference type="Google" id="ProtNLM"/>
    </source>
</evidence>
<keyword evidence="3" id="KW-1185">Reference proteome</keyword>